<keyword evidence="5" id="KW-1185">Reference proteome</keyword>
<evidence type="ECO:0000256" key="2">
    <source>
        <dbReference type="ARBA" id="ARBA00022472"/>
    </source>
</evidence>
<dbReference type="PANTHER" id="PTHR13068">
    <property type="entry name" value="CGI-12 PROTEIN-RELATED"/>
    <property type="match status" value="1"/>
</dbReference>
<organism evidence="4 5">
    <name type="scientific">Urochloa decumbens</name>
    <dbReference type="NCBI Taxonomy" id="240449"/>
    <lineage>
        <taxon>Eukaryota</taxon>
        <taxon>Viridiplantae</taxon>
        <taxon>Streptophyta</taxon>
        <taxon>Embryophyta</taxon>
        <taxon>Tracheophyta</taxon>
        <taxon>Spermatophyta</taxon>
        <taxon>Magnoliopsida</taxon>
        <taxon>Liliopsida</taxon>
        <taxon>Poales</taxon>
        <taxon>Poaceae</taxon>
        <taxon>PACMAD clade</taxon>
        <taxon>Panicoideae</taxon>
        <taxon>Panicodae</taxon>
        <taxon>Paniceae</taxon>
        <taxon>Melinidinae</taxon>
        <taxon>Urochloa</taxon>
    </lineage>
</organism>
<evidence type="ECO:0000313" key="5">
    <source>
        <dbReference type="Proteomes" id="UP001497457"/>
    </source>
</evidence>
<dbReference type="InterPro" id="IPR003690">
    <property type="entry name" value="MTERF"/>
</dbReference>
<dbReference type="Gene3D" id="1.25.70.10">
    <property type="entry name" value="Transcription termination factor 3, mitochondrial"/>
    <property type="match status" value="2"/>
</dbReference>
<comment type="similarity">
    <text evidence="1">Belongs to the mTERF family.</text>
</comment>
<accession>A0ABC9FUE4</accession>
<dbReference type="GO" id="GO:0006353">
    <property type="term" value="P:DNA-templated transcription termination"/>
    <property type="evidence" value="ECO:0007669"/>
    <property type="project" value="UniProtKB-KW"/>
</dbReference>
<keyword evidence="2" id="KW-0805">Transcription regulation</keyword>
<dbReference type="Proteomes" id="UP001497457">
    <property type="component" value="Chromosome 7b"/>
</dbReference>
<dbReference type="SMART" id="SM00733">
    <property type="entry name" value="Mterf"/>
    <property type="match status" value="5"/>
</dbReference>
<keyword evidence="3" id="KW-0809">Transit peptide</keyword>
<keyword evidence="2" id="KW-0804">Transcription</keyword>
<keyword evidence="2" id="KW-0806">Transcription termination</keyword>
<sequence>MLRLRNLLFPVLRTGPQLPSPIHHGYCRRLLLLSTSAAPFSLEDYLVASCGLAPAKARSVSKKALVEASRVSVRAFNELSSARHYPGFDPDAVLALLSRIGLSRADIAQVVAADPLILRSRVDRLEPRLLARRDRVGLSVPQIARFLAVGSRLLRGCRDVGPKIMFFVNLYGSFEKLLLLMKGCNSLLTLDLDRVVKPNIAFLHQCGISVRDIASMSARFLTLNPERLKEVVQRVEEFGVPRNSRMFMRAVAALSHTNKEKDASSLELLKSTLGCSTSQVATAVSKRPDILQMSGDNLVRKIQFMINEVGLEPQYILGRPDLLTYSLEKRLVPRHCAIKVLLAKGLLKNNLSFRTIVEMREKTFRLRFVDRHKDSVTGLADAYAAAHGGSVPLGNQLLHHKKMPNDIACLAGSNLVECDQLSPTWLLHKGIFAEEQFDLLDNGYYGIEDFQIKVHRSSQGLCYWACRCLCRCSWGQCAPSDQL</sequence>
<proteinExistence type="inferred from homology"/>
<dbReference type="PANTHER" id="PTHR13068:SF235">
    <property type="match status" value="1"/>
</dbReference>
<dbReference type="InterPro" id="IPR038538">
    <property type="entry name" value="MTERF_sf"/>
</dbReference>
<name>A0ABC9FUE4_9POAL</name>
<evidence type="ECO:0000256" key="1">
    <source>
        <dbReference type="ARBA" id="ARBA00007692"/>
    </source>
</evidence>
<evidence type="ECO:0000313" key="4">
    <source>
        <dbReference type="EMBL" id="CAL5081095.1"/>
    </source>
</evidence>
<dbReference type="Pfam" id="PF02536">
    <property type="entry name" value="mTERF"/>
    <property type="match status" value="1"/>
</dbReference>
<reference evidence="4" key="1">
    <citation type="submission" date="2024-10" db="EMBL/GenBank/DDBJ databases">
        <authorList>
            <person name="Ryan C."/>
        </authorList>
    </citation>
    <scope>NUCLEOTIDE SEQUENCE [LARGE SCALE GENOMIC DNA]</scope>
</reference>
<gene>
    <name evidence="4" type="ORF">URODEC1_LOCUS108437</name>
</gene>
<dbReference type="FunFam" id="1.25.70.10:FF:000001">
    <property type="entry name" value="Mitochondrial transcription termination factor-like"/>
    <property type="match status" value="1"/>
</dbReference>
<dbReference type="EMBL" id="OZ075117">
    <property type="protein sequence ID" value="CAL5081095.1"/>
    <property type="molecule type" value="Genomic_DNA"/>
</dbReference>
<dbReference type="AlphaFoldDB" id="A0ABC9FUE4"/>
<protein>
    <submittedName>
        <fullName evidence="4">Uncharacterized protein</fullName>
    </submittedName>
</protein>
<evidence type="ECO:0000256" key="3">
    <source>
        <dbReference type="ARBA" id="ARBA00022946"/>
    </source>
</evidence>